<reference evidence="3" key="1">
    <citation type="journal article" date="2019" name="Int. J. Syst. Evol. Microbiol.">
        <title>The Global Catalogue of Microorganisms (GCM) 10K type strain sequencing project: providing services to taxonomists for standard genome sequencing and annotation.</title>
        <authorList>
            <consortium name="The Broad Institute Genomics Platform"/>
            <consortium name="The Broad Institute Genome Sequencing Center for Infectious Disease"/>
            <person name="Wu L."/>
            <person name="Ma J."/>
        </authorList>
    </citation>
    <scope>NUCLEOTIDE SEQUENCE [LARGE SCALE GENOMIC DNA]</scope>
    <source>
        <strain evidence="3">CGMCC 4.1467</strain>
    </source>
</reference>
<keyword evidence="1" id="KW-0472">Membrane</keyword>
<evidence type="ECO:0000256" key="1">
    <source>
        <dbReference type="SAM" id="Phobius"/>
    </source>
</evidence>
<accession>A0ABW2L0C0</accession>
<protein>
    <recommendedName>
        <fullName evidence="4">DUF1232 domain-containing protein</fullName>
    </recommendedName>
</protein>
<dbReference type="EMBL" id="JBHTBS010000001">
    <property type="protein sequence ID" value="MFC7335791.1"/>
    <property type="molecule type" value="Genomic_DNA"/>
</dbReference>
<gene>
    <name evidence="2" type="ORF">ACFQY0_01275</name>
</gene>
<keyword evidence="1" id="KW-0812">Transmembrane</keyword>
<dbReference type="RefSeq" id="WP_379708260.1">
    <property type="nucleotide sequence ID" value="NZ_JBHTBS010000001.1"/>
</dbReference>
<keyword evidence="1" id="KW-1133">Transmembrane helix</keyword>
<evidence type="ECO:0000313" key="3">
    <source>
        <dbReference type="Proteomes" id="UP001596472"/>
    </source>
</evidence>
<evidence type="ECO:0008006" key="4">
    <source>
        <dbReference type="Google" id="ProtNLM"/>
    </source>
</evidence>
<proteinExistence type="predicted"/>
<comment type="caution">
    <text evidence="2">The sequence shown here is derived from an EMBL/GenBank/DDBJ whole genome shotgun (WGS) entry which is preliminary data.</text>
</comment>
<feature type="transmembrane region" description="Helical" evidence="1">
    <location>
        <begin position="36"/>
        <end position="57"/>
    </location>
</feature>
<organism evidence="2 3">
    <name type="scientific">Haloferula chungangensis</name>
    <dbReference type="NCBI Taxonomy" id="1048331"/>
    <lineage>
        <taxon>Bacteria</taxon>
        <taxon>Pseudomonadati</taxon>
        <taxon>Verrucomicrobiota</taxon>
        <taxon>Verrucomicrobiia</taxon>
        <taxon>Verrucomicrobiales</taxon>
        <taxon>Verrucomicrobiaceae</taxon>
        <taxon>Haloferula</taxon>
    </lineage>
</organism>
<evidence type="ECO:0000313" key="2">
    <source>
        <dbReference type="EMBL" id="MFC7335791.1"/>
    </source>
</evidence>
<sequence length="77" mass="8345">MKKAFAFLFALLSGLYLLIWGPMVGPLDPIPIIDEATALLIFVKSMSALGIDISRFLPFIGKKKPKGAEKDAPVVDV</sequence>
<keyword evidence="3" id="KW-1185">Reference proteome</keyword>
<name>A0ABW2L0C0_9BACT</name>
<dbReference type="Proteomes" id="UP001596472">
    <property type="component" value="Unassembled WGS sequence"/>
</dbReference>